<evidence type="ECO:0000313" key="3">
    <source>
        <dbReference type="Proteomes" id="UP000505377"/>
    </source>
</evidence>
<organism evidence="2 3">
    <name type="scientific">Pseudonocardia broussonetiae</name>
    <dbReference type="NCBI Taxonomy" id="2736640"/>
    <lineage>
        <taxon>Bacteria</taxon>
        <taxon>Bacillati</taxon>
        <taxon>Actinomycetota</taxon>
        <taxon>Actinomycetes</taxon>
        <taxon>Pseudonocardiales</taxon>
        <taxon>Pseudonocardiaceae</taxon>
        <taxon>Pseudonocardia</taxon>
    </lineage>
</organism>
<evidence type="ECO:0008006" key="4">
    <source>
        <dbReference type="Google" id="ProtNLM"/>
    </source>
</evidence>
<sequence length="74" mass="8010">MTTSRSNTAVAHRTVLDRLVQSGIAEDRAVEHIRGGWVLVDGRKVTDPAVPADVPAKVELRAIPRRPDDGDRAA</sequence>
<dbReference type="CDD" id="cd00165">
    <property type="entry name" value="S4"/>
    <property type="match status" value="1"/>
</dbReference>
<dbReference type="PROSITE" id="PS50889">
    <property type="entry name" value="S4"/>
    <property type="match status" value="1"/>
</dbReference>
<evidence type="ECO:0000256" key="1">
    <source>
        <dbReference type="PROSITE-ProRule" id="PRU00182"/>
    </source>
</evidence>
<proteinExistence type="predicted"/>
<dbReference type="KEGG" id="pbro:HOP40_26945"/>
<gene>
    <name evidence="2" type="ORF">HOP40_26945</name>
</gene>
<dbReference type="SUPFAM" id="SSF55174">
    <property type="entry name" value="Alpha-L RNA-binding motif"/>
    <property type="match status" value="1"/>
</dbReference>
<dbReference type="AlphaFoldDB" id="A0A6M6JP72"/>
<keyword evidence="3" id="KW-1185">Reference proteome</keyword>
<dbReference type="Proteomes" id="UP000505377">
    <property type="component" value="Chromosome"/>
</dbReference>
<dbReference type="EMBL" id="CP053564">
    <property type="protein sequence ID" value="QJY48970.1"/>
    <property type="molecule type" value="Genomic_DNA"/>
</dbReference>
<dbReference type="GO" id="GO:0003723">
    <property type="term" value="F:RNA binding"/>
    <property type="evidence" value="ECO:0007669"/>
    <property type="project" value="UniProtKB-KW"/>
</dbReference>
<protein>
    <recommendedName>
        <fullName evidence="4">RNA-binding S4 domain-containing protein</fullName>
    </recommendedName>
</protein>
<accession>A0A6M6JP72</accession>
<name>A0A6M6JP72_9PSEU</name>
<keyword evidence="1" id="KW-0694">RNA-binding</keyword>
<dbReference type="RefSeq" id="WP_172163677.1">
    <property type="nucleotide sequence ID" value="NZ_CP053564.1"/>
</dbReference>
<evidence type="ECO:0000313" key="2">
    <source>
        <dbReference type="EMBL" id="QJY48970.1"/>
    </source>
</evidence>
<reference evidence="2 3" key="1">
    <citation type="submission" date="2020-05" db="EMBL/GenBank/DDBJ databases">
        <authorList>
            <person name="Mo P."/>
        </authorList>
    </citation>
    <scope>NUCLEOTIDE SEQUENCE [LARGE SCALE GENOMIC DNA]</scope>
    <source>
        <strain evidence="2 3">Gen01</strain>
    </source>
</reference>